<dbReference type="NCBIfam" id="TIGR04557">
    <property type="entry name" value="fuse_rel_SoxYZ"/>
    <property type="match status" value="1"/>
</dbReference>
<feature type="domain" description="Sulphur oxidation protein SoxZ" evidence="2">
    <location>
        <begin position="173"/>
        <end position="251"/>
    </location>
</feature>
<feature type="chain" id="PRO_5008892054" evidence="1">
    <location>
        <begin position="20"/>
        <end position="253"/>
    </location>
</feature>
<gene>
    <name evidence="4" type="ORF">AFK24_17220</name>
</gene>
<dbReference type="InterPro" id="IPR032711">
    <property type="entry name" value="SoxY"/>
</dbReference>
<evidence type="ECO:0000313" key="4">
    <source>
        <dbReference type="EMBL" id="OCR24063.1"/>
    </source>
</evidence>
<evidence type="ECO:0000259" key="2">
    <source>
        <dbReference type="Pfam" id="PF08770"/>
    </source>
</evidence>
<feature type="signal peptide" evidence="1">
    <location>
        <begin position="1"/>
        <end position="19"/>
    </location>
</feature>
<reference evidence="4 5" key="1">
    <citation type="submission" date="2015-07" db="EMBL/GenBank/DDBJ databases">
        <title>Draft genome sequence of a diazotrophic, plant growth-promoting rhizobacterium of the Pseudomonas syringae complex.</title>
        <authorList>
            <person name="Patten C.L."/>
            <person name="Jeong H."/>
        </authorList>
    </citation>
    <scope>NUCLEOTIDE SEQUENCE [LARGE SCALE GENOMIC DNA]</scope>
    <source>
        <strain evidence="4 5">GR12-2</strain>
    </source>
</reference>
<proteinExistence type="predicted"/>
<dbReference type="InterPro" id="IPR038162">
    <property type="entry name" value="SoxY_sf"/>
</dbReference>
<dbReference type="AlphaFoldDB" id="A0A1C7Z2P9"/>
<organism evidence="4 5">
    <name type="scientific">Pseudomonas syringae</name>
    <dbReference type="NCBI Taxonomy" id="317"/>
    <lineage>
        <taxon>Bacteria</taxon>
        <taxon>Pseudomonadati</taxon>
        <taxon>Pseudomonadota</taxon>
        <taxon>Gammaproteobacteria</taxon>
        <taxon>Pseudomonadales</taxon>
        <taxon>Pseudomonadaceae</taxon>
        <taxon>Pseudomonas</taxon>
    </lineage>
</organism>
<sequence>MFTRVAALLLVLAPTLALAVPPNPGKDPVVSVMWAFFQQKLLTDAPYVFDEKVILRAPPFAEDARQVPIEIDARAYQGQVLRILAWAELNPLPQIVDFQPGEQVMPWLAIRIRIEQATPLRAAVLTRDGVWHIGSTTIQAAGGGCTAPSVVRTQAGWEEHIGEVLGGRYPRQDFSRLRLQISHPMDNGMVSGIPEFYLNHAELRDASDQLMASLELFPAVSENPMLGFDVRGSGTTRLVLRDTSGNEFSAAVP</sequence>
<protein>
    <submittedName>
        <fullName evidence="4">Sulfur oxidation protein SoxZ</fullName>
    </submittedName>
</protein>
<dbReference type="OrthoDB" id="5343309at2"/>
<accession>A0A1C7Z2P9</accession>
<comment type="caution">
    <text evidence="4">The sequence shown here is derived from an EMBL/GenBank/DDBJ whole genome shotgun (WGS) entry which is preliminary data.</text>
</comment>
<dbReference type="SUPFAM" id="SSF81296">
    <property type="entry name" value="E set domains"/>
    <property type="match status" value="1"/>
</dbReference>
<name>A0A1C7Z2P9_PSESX</name>
<evidence type="ECO:0000256" key="1">
    <source>
        <dbReference type="SAM" id="SignalP"/>
    </source>
</evidence>
<dbReference type="PATRIC" id="fig|317.243.peg.5231"/>
<dbReference type="Gene3D" id="2.60.40.10">
    <property type="entry name" value="Immunoglobulins"/>
    <property type="match status" value="1"/>
</dbReference>
<dbReference type="Pfam" id="PF13501">
    <property type="entry name" value="SoxY"/>
    <property type="match status" value="1"/>
</dbReference>
<dbReference type="InterPro" id="IPR013783">
    <property type="entry name" value="Ig-like_fold"/>
</dbReference>
<dbReference type="InterPro" id="IPR014756">
    <property type="entry name" value="Ig_E-set"/>
</dbReference>
<dbReference type="Proteomes" id="UP000093104">
    <property type="component" value="Unassembled WGS sequence"/>
</dbReference>
<evidence type="ECO:0000259" key="3">
    <source>
        <dbReference type="Pfam" id="PF13501"/>
    </source>
</evidence>
<keyword evidence="1" id="KW-0732">Signal</keyword>
<evidence type="ECO:0000313" key="5">
    <source>
        <dbReference type="Proteomes" id="UP000093104"/>
    </source>
</evidence>
<dbReference type="InterPro" id="IPR014880">
    <property type="entry name" value="SoxZ_dom"/>
</dbReference>
<dbReference type="RefSeq" id="WP_065834343.1">
    <property type="nucleotide sequence ID" value="NZ_LGSI01000050.1"/>
</dbReference>
<dbReference type="InterPro" id="IPR030831">
    <property type="entry name" value="Fuse-rel_SoxYZ"/>
</dbReference>
<dbReference type="Pfam" id="PF08770">
    <property type="entry name" value="SoxZ"/>
    <property type="match status" value="1"/>
</dbReference>
<dbReference type="Gene3D" id="2.60.40.2470">
    <property type="entry name" value="SoxY domain"/>
    <property type="match status" value="1"/>
</dbReference>
<feature type="domain" description="Ig-like SoxY" evidence="3">
    <location>
        <begin position="40"/>
        <end position="145"/>
    </location>
</feature>
<dbReference type="EMBL" id="LGSI01000050">
    <property type="protein sequence ID" value="OCR24063.1"/>
    <property type="molecule type" value="Genomic_DNA"/>
</dbReference>